<evidence type="ECO:0000313" key="2">
    <source>
        <dbReference type="EMBL" id="GAA2449130.1"/>
    </source>
</evidence>
<comment type="caution">
    <text evidence="2">The sequence shown here is derived from an EMBL/GenBank/DDBJ whole genome shotgun (WGS) entry which is preliminary data.</text>
</comment>
<evidence type="ECO:0000259" key="1">
    <source>
        <dbReference type="Pfam" id="PF11716"/>
    </source>
</evidence>
<dbReference type="Proteomes" id="UP001501231">
    <property type="component" value="Unassembled WGS sequence"/>
</dbReference>
<sequence>MNASTPPADRLAAGLREQTGALADAVAGAEPGHPVPTCPEWTVKDLVEHVGAAQRWSSDLVASRAAGPESLVPPAVDVPPADWASWLREGADRLAEEGLREAGTRVWTFLGPRPAAFWLRRILHDTSVHHADAALALGRPFALADDLAADAISEGLELLSWPGAARQRPALAELRGDGETLCLQPPGGDGWIITRTPEGIAWERGAPGSGDVVLHARVSDLLLVFSRRLPPDDPRVTVKGDGALLDHWLARTAF</sequence>
<proteinExistence type="predicted"/>
<dbReference type="InterPro" id="IPR024344">
    <property type="entry name" value="MDMPI_metal-binding"/>
</dbReference>
<dbReference type="GO" id="GO:0016853">
    <property type="term" value="F:isomerase activity"/>
    <property type="evidence" value="ECO:0007669"/>
    <property type="project" value="UniProtKB-KW"/>
</dbReference>
<dbReference type="PANTHER" id="PTHR40758:SF1">
    <property type="entry name" value="CONSERVED PROTEIN"/>
    <property type="match status" value="1"/>
</dbReference>
<dbReference type="InterPro" id="IPR034660">
    <property type="entry name" value="DinB/YfiT-like"/>
</dbReference>
<feature type="domain" description="Mycothiol-dependent maleylpyruvate isomerase metal-binding" evidence="1">
    <location>
        <begin position="15"/>
        <end position="134"/>
    </location>
</feature>
<dbReference type="InterPro" id="IPR017517">
    <property type="entry name" value="Maleyloyr_isom"/>
</dbReference>
<organism evidence="2 3">
    <name type="scientific">Actinomadura vinacea</name>
    <dbReference type="NCBI Taxonomy" id="115336"/>
    <lineage>
        <taxon>Bacteria</taxon>
        <taxon>Bacillati</taxon>
        <taxon>Actinomycetota</taxon>
        <taxon>Actinomycetes</taxon>
        <taxon>Streptosporangiales</taxon>
        <taxon>Thermomonosporaceae</taxon>
        <taxon>Actinomadura</taxon>
    </lineage>
</organism>
<keyword evidence="2" id="KW-0413">Isomerase</keyword>
<protein>
    <submittedName>
        <fullName evidence="2">Maleylpyruvate isomerase family mycothiol-dependent enzyme</fullName>
    </submittedName>
</protein>
<evidence type="ECO:0000313" key="3">
    <source>
        <dbReference type="Proteomes" id="UP001501231"/>
    </source>
</evidence>
<dbReference type="Pfam" id="PF11716">
    <property type="entry name" value="MDMPI_N"/>
    <property type="match status" value="1"/>
</dbReference>
<dbReference type="SUPFAM" id="SSF109854">
    <property type="entry name" value="DinB/YfiT-like putative metalloenzymes"/>
    <property type="match status" value="1"/>
</dbReference>
<dbReference type="PANTHER" id="PTHR40758">
    <property type="entry name" value="CONSERVED PROTEIN"/>
    <property type="match status" value="1"/>
</dbReference>
<accession>A0ABN3K4B7</accession>
<name>A0ABN3K4B7_9ACTN</name>
<keyword evidence="3" id="KW-1185">Reference proteome</keyword>
<dbReference type="NCBIfam" id="TIGR03083">
    <property type="entry name" value="maleylpyruvate isomerase family mycothiol-dependent enzyme"/>
    <property type="match status" value="1"/>
</dbReference>
<reference evidence="2 3" key="1">
    <citation type="journal article" date="2019" name="Int. J. Syst. Evol. Microbiol.">
        <title>The Global Catalogue of Microorganisms (GCM) 10K type strain sequencing project: providing services to taxonomists for standard genome sequencing and annotation.</title>
        <authorList>
            <consortium name="The Broad Institute Genomics Platform"/>
            <consortium name="The Broad Institute Genome Sequencing Center for Infectious Disease"/>
            <person name="Wu L."/>
            <person name="Ma J."/>
        </authorList>
    </citation>
    <scope>NUCLEOTIDE SEQUENCE [LARGE SCALE GENOMIC DNA]</scope>
    <source>
        <strain evidence="2 3">JCM 3325</strain>
    </source>
</reference>
<dbReference type="RefSeq" id="WP_344596137.1">
    <property type="nucleotide sequence ID" value="NZ_BAAARW010000037.1"/>
</dbReference>
<dbReference type="EMBL" id="BAAARW010000037">
    <property type="protein sequence ID" value="GAA2449130.1"/>
    <property type="molecule type" value="Genomic_DNA"/>
</dbReference>
<gene>
    <name evidence="2" type="ORF">GCM10010191_78300</name>
</gene>